<gene>
    <name evidence="6" type="ORF">IDJ77_12210</name>
</gene>
<accession>A0ABR7WQH3</accession>
<organism evidence="6 7">
    <name type="scientific">Mucilaginibacter pankratovii</name>
    <dbReference type="NCBI Taxonomy" id="2772110"/>
    <lineage>
        <taxon>Bacteria</taxon>
        <taxon>Pseudomonadati</taxon>
        <taxon>Bacteroidota</taxon>
        <taxon>Sphingobacteriia</taxon>
        <taxon>Sphingobacteriales</taxon>
        <taxon>Sphingobacteriaceae</taxon>
        <taxon>Mucilaginibacter</taxon>
    </lineage>
</organism>
<feature type="domain" description="OmpA-like" evidence="5">
    <location>
        <begin position="232"/>
        <end position="346"/>
    </location>
</feature>
<dbReference type="Proteomes" id="UP000606600">
    <property type="component" value="Unassembled WGS sequence"/>
</dbReference>
<evidence type="ECO:0000259" key="5">
    <source>
        <dbReference type="PROSITE" id="PS51123"/>
    </source>
</evidence>
<dbReference type="InterPro" id="IPR050330">
    <property type="entry name" value="Bact_OuterMem_StrucFunc"/>
</dbReference>
<evidence type="ECO:0000256" key="1">
    <source>
        <dbReference type="ARBA" id="ARBA00004442"/>
    </source>
</evidence>
<dbReference type="CDD" id="cd07185">
    <property type="entry name" value="OmpA_C-like"/>
    <property type="match status" value="1"/>
</dbReference>
<evidence type="ECO:0000256" key="3">
    <source>
        <dbReference type="ARBA" id="ARBA00023237"/>
    </source>
</evidence>
<dbReference type="EMBL" id="JACWMY010000005">
    <property type="protein sequence ID" value="MBD1364574.1"/>
    <property type="molecule type" value="Genomic_DNA"/>
</dbReference>
<dbReference type="RefSeq" id="WP_191189233.1">
    <property type="nucleotide sequence ID" value="NZ_JACWMY010000005.1"/>
</dbReference>
<comment type="subcellular location">
    <subcellularLocation>
        <location evidence="1">Cell outer membrane</location>
    </subcellularLocation>
</comment>
<dbReference type="InterPro" id="IPR036737">
    <property type="entry name" value="OmpA-like_sf"/>
</dbReference>
<keyword evidence="7" id="KW-1185">Reference proteome</keyword>
<dbReference type="InterPro" id="IPR006664">
    <property type="entry name" value="OMP_bac"/>
</dbReference>
<dbReference type="Pfam" id="PF00691">
    <property type="entry name" value="OmpA"/>
    <property type="match status" value="1"/>
</dbReference>
<dbReference type="InterPro" id="IPR013320">
    <property type="entry name" value="ConA-like_dom_sf"/>
</dbReference>
<name>A0ABR7WQH3_9SPHI</name>
<reference evidence="6 7" key="1">
    <citation type="submission" date="2020-09" db="EMBL/GenBank/DDBJ databases">
        <title>Novel species of Mucilaginibacter isolated from a glacier on the Tibetan Plateau.</title>
        <authorList>
            <person name="Liu Q."/>
            <person name="Xin Y.-H."/>
        </authorList>
    </citation>
    <scope>NUCLEOTIDE SEQUENCE [LARGE SCALE GENOMIC DNA]</scope>
    <source>
        <strain evidence="6 7">ZT4R22</strain>
    </source>
</reference>
<dbReference type="PANTHER" id="PTHR30329">
    <property type="entry name" value="STATOR ELEMENT OF FLAGELLAR MOTOR COMPLEX"/>
    <property type="match status" value="1"/>
</dbReference>
<comment type="caution">
    <text evidence="6">The sequence shown here is derived from an EMBL/GenBank/DDBJ whole genome shotgun (WGS) entry which is preliminary data.</text>
</comment>
<evidence type="ECO:0000313" key="7">
    <source>
        <dbReference type="Proteomes" id="UP000606600"/>
    </source>
</evidence>
<keyword evidence="3" id="KW-0998">Cell outer membrane</keyword>
<sequence>MKKHFYLLGALLLTATITTQKSIAQEQPFKAYNNYDFVPGPTIIFEDDFRTDQDGEFPAHWNLEGGQGVVNKMGEDEVFAITKYYSVYTPNIKKAIYLPVQYTIEFDTWLDAAYDSNEGAYLEFRKGKERIGTLYTNHSAYRMDFGDNRLNGDLPAAIGGDGYHNKWHHVAIAVNGNQMKVYCDQYRVLVVPNNGFKATSIALGGNASEGTAMLIKNFRIAEGGGMNMLGKKFTDTKIITHGINFDYNKATIKPEGMGTLNMIARLMKENPELKFEVGGHTDSDGDNAYNLNLSQQRAEAVRTQLIQLGIAAARLSAKGYGETKPIGDNLSLAGRANNRRVEFVKI</sequence>
<protein>
    <submittedName>
        <fullName evidence="6">OmpA family protein</fullName>
    </submittedName>
</protein>
<proteinExistence type="predicted"/>
<dbReference type="PANTHER" id="PTHR30329:SF21">
    <property type="entry name" value="LIPOPROTEIN YIAD-RELATED"/>
    <property type="match status" value="1"/>
</dbReference>
<evidence type="ECO:0000313" key="6">
    <source>
        <dbReference type="EMBL" id="MBD1364574.1"/>
    </source>
</evidence>
<dbReference type="Gene3D" id="3.30.1330.60">
    <property type="entry name" value="OmpA-like domain"/>
    <property type="match status" value="1"/>
</dbReference>
<evidence type="ECO:0000256" key="4">
    <source>
        <dbReference type="PROSITE-ProRule" id="PRU00473"/>
    </source>
</evidence>
<keyword evidence="2 4" id="KW-0472">Membrane</keyword>
<dbReference type="SUPFAM" id="SSF49899">
    <property type="entry name" value="Concanavalin A-like lectins/glucanases"/>
    <property type="match status" value="1"/>
</dbReference>
<dbReference type="PRINTS" id="PR01023">
    <property type="entry name" value="NAFLGMOTY"/>
</dbReference>
<evidence type="ECO:0000256" key="2">
    <source>
        <dbReference type="ARBA" id="ARBA00023136"/>
    </source>
</evidence>
<dbReference type="InterPro" id="IPR006665">
    <property type="entry name" value="OmpA-like"/>
</dbReference>
<dbReference type="Gene3D" id="2.60.120.200">
    <property type="match status" value="1"/>
</dbReference>
<dbReference type="PRINTS" id="PR01021">
    <property type="entry name" value="OMPADOMAIN"/>
</dbReference>
<dbReference type="PROSITE" id="PS51123">
    <property type="entry name" value="OMPA_2"/>
    <property type="match status" value="1"/>
</dbReference>
<dbReference type="SUPFAM" id="SSF103088">
    <property type="entry name" value="OmpA-like"/>
    <property type="match status" value="1"/>
</dbReference>